<feature type="active site" description="Proton donor" evidence="8">
    <location>
        <position position="10"/>
    </location>
</feature>
<evidence type="ECO:0000256" key="5">
    <source>
        <dbReference type="ARBA" id="ARBA00023277"/>
    </source>
</evidence>
<keyword evidence="3 10" id="KW-0479">Metal-binding</keyword>
<evidence type="ECO:0000256" key="6">
    <source>
        <dbReference type="ARBA" id="ARBA00031828"/>
    </source>
</evidence>
<feature type="active site" description="Nucleophile" evidence="8">
    <location>
        <position position="8"/>
    </location>
</feature>
<dbReference type="Gene3D" id="3.40.50.1000">
    <property type="entry name" value="HAD superfamily/HAD-like"/>
    <property type="match status" value="1"/>
</dbReference>
<dbReference type="GO" id="GO:0005975">
    <property type="term" value="P:carbohydrate metabolic process"/>
    <property type="evidence" value="ECO:0007669"/>
    <property type="project" value="InterPro"/>
</dbReference>
<dbReference type="PANTHER" id="PTHR42891">
    <property type="entry name" value="D-GLYCERO-BETA-D-MANNO-HEPTOSE-1,7-BISPHOSPHATE 7-PHOSPHATASE"/>
    <property type="match status" value="1"/>
</dbReference>
<keyword evidence="10" id="KW-0862">Zinc</keyword>
<keyword evidence="2 7" id="KW-0963">Cytoplasm</keyword>
<feature type="binding site" evidence="10">
    <location>
        <position position="98"/>
    </location>
    <ligand>
        <name>Zn(2+)</name>
        <dbReference type="ChEBI" id="CHEBI:29105"/>
    </ligand>
</feature>
<reference evidence="11 12" key="2">
    <citation type="submission" date="2016-08" db="EMBL/GenBank/DDBJ databases">
        <title>Orenia metallireducens sp. nov. strain Z6, a Novel Metal-reducing Firmicute from the Deep Subsurface.</title>
        <authorList>
            <person name="Maxim B.I."/>
            <person name="Kenneth K."/>
            <person name="Flynn T.M."/>
            <person name="Oloughlin E.J."/>
            <person name="Locke R.A."/>
            <person name="Weber J.R."/>
            <person name="Egan S.M."/>
            <person name="Mackie R.I."/>
            <person name="Cann I.K."/>
        </authorList>
    </citation>
    <scope>NUCLEOTIDE SEQUENCE [LARGE SCALE GENOMIC DNA]</scope>
    <source>
        <strain evidence="11 12">Z6</strain>
    </source>
</reference>
<dbReference type="GO" id="GO:0005737">
    <property type="term" value="C:cytoplasm"/>
    <property type="evidence" value="ECO:0007669"/>
    <property type="project" value="UniProtKB-SubCell"/>
</dbReference>
<keyword evidence="10" id="KW-0460">Magnesium</keyword>
<dbReference type="NCBIfam" id="TIGR01656">
    <property type="entry name" value="Histidinol-ppas"/>
    <property type="match status" value="1"/>
</dbReference>
<name>A0A1C0AC99_9FIRM</name>
<evidence type="ECO:0000313" key="11">
    <source>
        <dbReference type="EMBL" id="OCL28003.1"/>
    </source>
</evidence>
<dbReference type="GO" id="GO:0016791">
    <property type="term" value="F:phosphatase activity"/>
    <property type="evidence" value="ECO:0007669"/>
    <property type="project" value="InterPro"/>
</dbReference>
<evidence type="ECO:0000256" key="8">
    <source>
        <dbReference type="PIRSR" id="PIRSR004682-1"/>
    </source>
</evidence>
<dbReference type="InterPro" id="IPR006549">
    <property type="entry name" value="HAD-SF_hydro_IIIA"/>
</dbReference>
<comment type="cofactor">
    <cofactor evidence="10">
        <name>Mg(2+)</name>
        <dbReference type="ChEBI" id="CHEBI:18420"/>
    </cofactor>
</comment>
<evidence type="ECO:0000256" key="1">
    <source>
        <dbReference type="ARBA" id="ARBA00004496"/>
    </source>
</evidence>
<evidence type="ECO:0000313" key="12">
    <source>
        <dbReference type="Proteomes" id="UP000093514"/>
    </source>
</evidence>
<keyword evidence="12" id="KW-1185">Reference proteome</keyword>
<feature type="binding site" evidence="10">
    <location>
        <position position="10"/>
    </location>
    <ligand>
        <name>Mg(2+)</name>
        <dbReference type="ChEBI" id="CHEBI:18420"/>
    </ligand>
</feature>
<feature type="binding site" evidence="10">
    <location>
        <position position="96"/>
    </location>
    <ligand>
        <name>Zn(2+)</name>
        <dbReference type="ChEBI" id="CHEBI:29105"/>
    </ligand>
</feature>
<gene>
    <name evidence="11" type="ORF">U472_02040</name>
</gene>
<reference evidence="12" key="1">
    <citation type="submission" date="2016-07" db="EMBL/GenBank/DDBJ databases">
        <authorList>
            <person name="Florea S."/>
            <person name="Webb J.S."/>
            <person name="Jaromczyk J."/>
            <person name="Schardl C.L."/>
        </authorList>
    </citation>
    <scope>NUCLEOTIDE SEQUENCE [LARGE SCALE GENOMIC DNA]</scope>
    <source>
        <strain evidence="12">Z6</strain>
    </source>
</reference>
<keyword evidence="5 7" id="KW-0119">Carbohydrate metabolism</keyword>
<comment type="cofactor">
    <cofactor evidence="10">
        <name>Zn(2+)</name>
        <dbReference type="ChEBI" id="CHEBI:29105"/>
    </cofactor>
</comment>
<evidence type="ECO:0000256" key="4">
    <source>
        <dbReference type="ARBA" id="ARBA00022801"/>
    </source>
</evidence>
<feature type="site" description="Stabilizes the phosphoryl group" evidence="9">
    <location>
        <position position="100"/>
    </location>
</feature>
<evidence type="ECO:0000256" key="9">
    <source>
        <dbReference type="PIRSR" id="PIRSR004682-3"/>
    </source>
</evidence>
<dbReference type="EC" id="3.1.3.-" evidence="7"/>
<feature type="binding site" evidence="10">
    <location>
        <position position="89"/>
    </location>
    <ligand>
        <name>Zn(2+)</name>
        <dbReference type="ChEBI" id="CHEBI:29105"/>
    </ligand>
</feature>
<dbReference type="PANTHER" id="PTHR42891:SF1">
    <property type="entry name" value="D-GLYCERO-BETA-D-MANNO-HEPTOSE-1,7-BISPHOSPHATE 7-PHOSPHATASE"/>
    <property type="match status" value="1"/>
</dbReference>
<comment type="subcellular location">
    <subcellularLocation>
        <location evidence="1 7">Cytoplasm</location>
    </subcellularLocation>
</comment>
<feature type="binding site" evidence="10">
    <location>
        <position position="8"/>
    </location>
    <ligand>
        <name>Mg(2+)</name>
        <dbReference type="ChEBI" id="CHEBI:18420"/>
    </ligand>
</feature>
<dbReference type="Pfam" id="PF13242">
    <property type="entry name" value="Hydrolase_like"/>
    <property type="match status" value="1"/>
</dbReference>
<keyword evidence="4 7" id="KW-0378">Hydrolase</keyword>
<dbReference type="RefSeq" id="WP_068715016.1">
    <property type="nucleotide sequence ID" value="NZ_LWDV01000006.1"/>
</dbReference>
<dbReference type="EMBL" id="LWDV01000006">
    <property type="protein sequence ID" value="OCL28003.1"/>
    <property type="molecule type" value="Genomic_DNA"/>
</dbReference>
<feature type="binding site" evidence="10">
    <location>
        <position position="91"/>
    </location>
    <ligand>
        <name>Zn(2+)</name>
        <dbReference type="ChEBI" id="CHEBI:29105"/>
    </ligand>
</feature>
<dbReference type="GO" id="GO:0046872">
    <property type="term" value="F:metal ion binding"/>
    <property type="evidence" value="ECO:0007669"/>
    <property type="project" value="UniProtKB-KW"/>
</dbReference>
<accession>A0A1C0AC99</accession>
<sequence>MNKAVFLDRDGVINRYDSPVNKPEDLELYPWTAKAIKRLNKKGYKVFVVTNQGGIECGYFSEADLSEIHQHLVATLKEEDAHIDDIEYCPHFNSECECRKPKPGMIMKLADKYDINLGNSFMVGDRNSDIEAGNKAGCRTIKLGSKYPAADYSVENLEDAVEIIVNAQELIYI</sequence>
<dbReference type="SUPFAM" id="SSF56784">
    <property type="entry name" value="HAD-like"/>
    <property type="match status" value="1"/>
</dbReference>
<dbReference type="InterPro" id="IPR023214">
    <property type="entry name" value="HAD_sf"/>
</dbReference>
<feature type="site" description="Stabilizes the phosphoryl group" evidence="9">
    <location>
        <position position="50"/>
    </location>
</feature>
<evidence type="ECO:0000256" key="7">
    <source>
        <dbReference type="PIRNR" id="PIRNR004682"/>
    </source>
</evidence>
<evidence type="ECO:0000256" key="2">
    <source>
        <dbReference type="ARBA" id="ARBA00022490"/>
    </source>
</evidence>
<dbReference type="NCBIfam" id="TIGR01662">
    <property type="entry name" value="HAD-SF-IIIA"/>
    <property type="match status" value="1"/>
</dbReference>
<evidence type="ECO:0000256" key="3">
    <source>
        <dbReference type="ARBA" id="ARBA00022723"/>
    </source>
</evidence>
<comment type="caution">
    <text evidence="11">The sequence shown here is derived from an EMBL/GenBank/DDBJ whole genome shotgun (WGS) entry which is preliminary data.</text>
</comment>
<dbReference type="Proteomes" id="UP000093514">
    <property type="component" value="Unassembled WGS sequence"/>
</dbReference>
<dbReference type="InterPro" id="IPR036412">
    <property type="entry name" value="HAD-like_sf"/>
</dbReference>
<dbReference type="AlphaFoldDB" id="A0A1C0AC99"/>
<dbReference type="CDD" id="cd07503">
    <property type="entry name" value="HAD_HisB-N"/>
    <property type="match status" value="1"/>
</dbReference>
<dbReference type="OrthoDB" id="9801899at2"/>
<comment type="similarity">
    <text evidence="7">Belongs to the gmhB family.</text>
</comment>
<protein>
    <recommendedName>
        <fullName evidence="6 7">D,D-heptose 1,7-bisphosphate phosphatase</fullName>
        <ecNumber evidence="7">3.1.3.-</ecNumber>
    </recommendedName>
</protein>
<dbReference type="InterPro" id="IPR004446">
    <property type="entry name" value="Heptose_bisP_phosphatase"/>
</dbReference>
<feature type="binding site" evidence="10">
    <location>
        <position position="125"/>
    </location>
    <ligand>
        <name>Mg(2+)</name>
        <dbReference type="ChEBI" id="CHEBI:18420"/>
    </ligand>
</feature>
<evidence type="ECO:0000256" key="10">
    <source>
        <dbReference type="PIRSR" id="PIRSR004682-4"/>
    </source>
</evidence>
<dbReference type="PIRSF" id="PIRSF004682">
    <property type="entry name" value="GmhB"/>
    <property type="match status" value="1"/>
</dbReference>
<proteinExistence type="inferred from homology"/>
<organism evidence="11 12">
    <name type="scientific">Orenia metallireducens</name>
    <dbReference type="NCBI Taxonomy" id="1413210"/>
    <lineage>
        <taxon>Bacteria</taxon>
        <taxon>Bacillati</taxon>
        <taxon>Bacillota</taxon>
        <taxon>Clostridia</taxon>
        <taxon>Halanaerobiales</taxon>
        <taxon>Halobacteroidaceae</taxon>
        <taxon>Orenia</taxon>
    </lineage>
</organism>
<dbReference type="InterPro" id="IPR006543">
    <property type="entry name" value="Histidinol-phos"/>
</dbReference>
<feature type="site" description="Contributes to substrate recognition" evidence="9">
    <location>
        <position position="99"/>
    </location>
</feature>